<keyword evidence="21" id="KW-1185">Reference proteome</keyword>
<gene>
    <name evidence="20" type="ORF">PsYK624_090660</name>
</gene>
<keyword evidence="9" id="KW-0949">S-adenosyl-L-methionine</keyword>
<feature type="compositionally biased region" description="Low complexity" evidence="16">
    <location>
        <begin position="782"/>
        <end position="799"/>
    </location>
</feature>
<dbReference type="Gene3D" id="1.10.1740.100">
    <property type="entry name" value="Set2, Rpb1 interacting domain"/>
    <property type="match status" value="1"/>
</dbReference>
<feature type="compositionally biased region" description="Basic and acidic residues" evidence="16">
    <location>
        <begin position="637"/>
        <end position="647"/>
    </location>
</feature>
<dbReference type="SMART" id="SM00317">
    <property type="entry name" value="SET"/>
    <property type="match status" value="1"/>
</dbReference>
<sequence>MSSPARSPPEGVPAALLFEDNSVVVEEVKREGRDVDGGMRRDEIHSDLRDDYPPSPSSSPDEKTSLSPEGGDSRRTSTTPPAGSKSKSKPAKKEPQLIGHLPRAEGNAHKTFVEIPENHYQYQSLGRSREAGESMTCDCQYEHGVDDPSDACGHDSDCINRLTQVECLPEDCRCRSHCQNQRFQRKQYAPLEIVQTEKKGFGLRAGKDLRKDTFIYEYVGDVVNQPSLLKRMRQYAEEGIRHFYFMALQKDEFIDATKRGGIGRFANHSCNPNCYVAKWTVGRHVRMGIFASRLIKKDEELTFNYNVDRYGHEAQPCYCGEDQCVGFIGGKTQTDLAAMDDLFLDALGITDEVETLGLKGNKKKKGKKLDEDFVPDMKAILFKDVPKVVQAMRQTQSRKVLVRLLTRIKLTEDPQALRQIMRLRGFSVMANIMEDYANDADVRLLAMECMINWPLIQRNKVEDSKINEPVEACAESDVPALAEIAKKLLEQWAALEYAYRIPKRVREGGDEQAVDYSQTFELYATGEDEHHHWKRRRSETPDPDIANHKSNLPLLQHTLLRKSDKDKLDAENRLWRQQREQREQEQEEQEKRNRLWEVEKKDKIAEMLKAAAAAAEAASAPPPLEDEAPKKPQKPKQSKEEKEALKEKRLMKLVGAVVVKYLSKYQKQMDRDAFKEHAQHLTQKIADREKKSSSYRDNRLETLSDEKTEKIKKFCKEYVTTKILRKSGSSHRHHHHHHRSSSSRHDSSDKSSRHAPQEPAAAADEDIDMWDVPPSDDEDASEQQPSPEESSSSKRSASDIVPSDPRVRFRQELSGLKHQGSSDPPSPLDAGAALASMGVVSVGRISR</sequence>
<comment type="catalytic activity">
    <reaction evidence="14">
        <text>L-lysyl(36)-[histone H3] + 3 S-adenosyl-L-methionine = N(6),N(6),N(6)-trimethyl-L-lysyl(36)-[histone H3] + 3 S-adenosyl-L-homocysteine + 3 H(+)</text>
        <dbReference type="Rhea" id="RHEA:60324"/>
        <dbReference type="Rhea" id="RHEA-COMP:9785"/>
        <dbReference type="Rhea" id="RHEA-COMP:15536"/>
        <dbReference type="ChEBI" id="CHEBI:15378"/>
        <dbReference type="ChEBI" id="CHEBI:29969"/>
        <dbReference type="ChEBI" id="CHEBI:57856"/>
        <dbReference type="ChEBI" id="CHEBI:59789"/>
        <dbReference type="ChEBI" id="CHEBI:61961"/>
        <dbReference type="EC" id="2.1.1.359"/>
    </reaction>
</comment>
<keyword evidence="12" id="KW-0539">Nucleus</keyword>
<dbReference type="InterPro" id="IPR006560">
    <property type="entry name" value="AWS_dom"/>
</dbReference>
<accession>A0A9P3LFP7</accession>
<dbReference type="Gene3D" id="2.170.270.10">
    <property type="entry name" value="SET domain"/>
    <property type="match status" value="1"/>
</dbReference>
<dbReference type="GO" id="GO:0005634">
    <property type="term" value="C:nucleus"/>
    <property type="evidence" value="ECO:0007669"/>
    <property type="project" value="UniProtKB-SubCell"/>
</dbReference>
<feature type="compositionally biased region" description="Low complexity" evidence="16">
    <location>
        <begin position="76"/>
        <end position="85"/>
    </location>
</feature>
<evidence type="ECO:0000256" key="2">
    <source>
        <dbReference type="ARBA" id="ARBA00004286"/>
    </source>
</evidence>
<reference evidence="20 21" key="1">
    <citation type="submission" date="2021-08" db="EMBL/GenBank/DDBJ databases">
        <title>Draft Genome Sequence of Phanerochaete sordida strain YK-624.</title>
        <authorList>
            <person name="Mori T."/>
            <person name="Dohra H."/>
            <person name="Suzuki T."/>
            <person name="Kawagishi H."/>
            <person name="Hirai H."/>
        </authorList>
    </citation>
    <scope>NUCLEOTIDE SEQUENCE [LARGE SCALE GENOMIC DNA]</scope>
    <source>
        <strain evidence="20 21">YK-624</strain>
    </source>
</reference>
<dbReference type="PANTHER" id="PTHR22884">
    <property type="entry name" value="SET DOMAIN PROTEINS"/>
    <property type="match status" value="1"/>
</dbReference>
<evidence type="ECO:0000256" key="8">
    <source>
        <dbReference type="ARBA" id="ARBA00022679"/>
    </source>
</evidence>
<feature type="domain" description="Post-SET" evidence="18">
    <location>
        <begin position="313"/>
        <end position="329"/>
    </location>
</feature>
<feature type="compositionally biased region" description="Acidic residues" evidence="16">
    <location>
        <begin position="763"/>
        <end position="781"/>
    </location>
</feature>
<evidence type="ECO:0000256" key="5">
    <source>
        <dbReference type="ARBA" id="ARBA00022454"/>
    </source>
</evidence>
<dbReference type="GO" id="GO:0005694">
    <property type="term" value="C:chromosome"/>
    <property type="evidence" value="ECO:0007669"/>
    <property type="project" value="UniProtKB-SubCell"/>
</dbReference>
<feature type="region of interest" description="Disordered" evidence="16">
    <location>
        <begin position="675"/>
        <end position="707"/>
    </location>
</feature>
<feature type="region of interest" description="Disordered" evidence="16">
    <location>
        <begin position="724"/>
        <end position="831"/>
    </location>
</feature>
<keyword evidence="5" id="KW-0158">Chromosome</keyword>
<dbReference type="PROSITE" id="PS50280">
    <property type="entry name" value="SET"/>
    <property type="match status" value="1"/>
</dbReference>
<dbReference type="InterPro" id="IPR044437">
    <property type="entry name" value="SETD2/Set2_SET"/>
</dbReference>
<keyword evidence="7" id="KW-0489">Methyltransferase</keyword>
<dbReference type="SMART" id="SM00508">
    <property type="entry name" value="PostSET"/>
    <property type="match status" value="1"/>
</dbReference>
<feature type="region of interest" description="Disordered" evidence="16">
    <location>
        <begin position="610"/>
        <end position="647"/>
    </location>
</feature>
<evidence type="ECO:0000256" key="1">
    <source>
        <dbReference type="ARBA" id="ARBA00004123"/>
    </source>
</evidence>
<evidence type="ECO:0000256" key="4">
    <source>
        <dbReference type="ARBA" id="ARBA00018028"/>
    </source>
</evidence>
<dbReference type="CDD" id="cd19172">
    <property type="entry name" value="SET_SETD2"/>
    <property type="match status" value="1"/>
</dbReference>
<evidence type="ECO:0000256" key="15">
    <source>
        <dbReference type="SAM" id="Coils"/>
    </source>
</evidence>
<evidence type="ECO:0000256" key="9">
    <source>
        <dbReference type="ARBA" id="ARBA00022691"/>
    </source>
</evidence>
<protein>
    <recommendedName>
        <fullName evidence="4">Histone-lysine N-methyltransferase, H3 lysine-36 specific</fullName>
        <ecNumber evidence="3">2.1.1.359</ecNumber>
    </recommendedName>
    <alternativeName>
        <fullName evidence="13">SET domain-containing protein 2</fullName>
    </alternativeName>
</protein>
<keyword evidence="10" id="KW-0805">Transcription regulation</keyword>
<feature type="compositionally biased region" description="Basic and acidic residues" evidence="16">
    <location>
        <begin position="26"/>
        <end position="52"/>
    </location>
</feature>
<proteinExistence type="predicted"/>
<feature type="compositionally biased region" description="Low complexity" evidence="16">
    <location>
        <begin position="610"/>
        <end position="619"/>
    </location>
</feature>
<dbReference type="InterPro" id="IPR050777">
    <property type="entry name" value="SET2_Histone-Lys_MeTrsfase"/>
</dbReference>
<comment type="subcellular location">
    <subcellularLocation>
        <location evidence="2">Chromosome</location>
    </subcellularLocation>
    <subcellularLocation>
        <location evidence="1">Nucleus</location>
    </subcellularLocation>
</comment>
<comment type="caution">
    <text evidence="20">The sequence shown here is derived from an EMBL/GenBank/DDBJ whole genome shotgun (WGS) entry which is preliminary data.</text>
</comment>
<dbReference type="SMART" id="SM00570">
    <property type="entry name" value="AWS"/>
    <property type="match status" value="1"/>
</dbReference>
<dbReference type="InterPro" id="IPR038190">
    <property type="entry name" value="SRI_sf"/>
</dbReference>
<dbReference type="GO" id="GO:0140955">
    <property type="term" value="F:histone H3K36 trimethyltransferase activity"/>
    <property type="evidence" value="ECO:0007669"/>
    <property type="project" value="UniProtKB-EC"/>
</dbReference>
<evidence type="ECO:0000256" key="12">
    <source>
        <dbReference type="ARBA" id="ARBA00023242"/>
    </source>
</evidence>
<evidence type="ECO:0000256" key="14">
    <source>
        <dbReference type="ARBA" id="ARBA00047545"/>
    </source>
</evidence>
<evidence type="ECO:0000313" key="20">
    <source>
        <dbReference type="EMBL" id="GJE92908.1"/>
    </source>
</evidence>
<keyword evidence="6" id="KW-0678">Repressor</keyword>
<feature type="region of interest" description="Disordered" evidence="16">
    <location>
        <begin position="1"/>
        <end position="106"/>
    </location>
</feature>
<dbReference type="OrthoDB" id="422362at2759"/>
<feature type="domain" description="SET" evidence="17">
    <location>
        <begin position="189"/>
        <end position="306"/>
    </location>
</feature>
<dbReference type="SUPFAM" id="SSF82199">
    <property type="entry name" value="SET domain"/>
    <property type="match status" value="1"/>
</dbReference>
<dbReference type="EC" id="2.1.1.359" evidence="3"/>
<feature type="region of interest" description="Disordered" evidence="16">
    <location>
        <begin position="528"/>
        <end position="551"/>
    </location>
</feature>
<dbReference type="Pfam" id="PF00856">
    <property type="entry name" value="SET"/>
    <property type="match status" value="1"/>
</dbReference>
<evidence type="ECO:0000313" key="21">
    <source>
        <dbReference type="Proteomes" id="UP000703269"/>
    </source>
</evidence>
<dbReference type="PROSITE" id="PS51215">
    <property type="entry name" value="AWS"/>
    <property type="match status" value="1"/>
</dbReference>
<dbReference type="GO" id="GO:0006355">
    <property type="term" value="P:regulation of DNA-templated transcription"/>
    <property type="evidence" value="ECO:0007669"/>
    <property type="project" value="InterPro"/>
</dbReference>
<keyword evidence="15" id="KW-0175">Coiled coil</keyword>
<keyword evidence="8" id="KW-0808">Transferase</keyword>
<dbReference type="EMBL" id="BPQB01000029">
    <property type="protein sequence ID" value="GJE92908.1"/>
    <property type="molecule type" value="Genomic_DNA"/>
</dbReference>
<evidence type="ECO:0000256" key="13">
    <source>
        <dbReference type="ARBA" id="ARBA00030091"/>
    </source>
</evidence>
<feature type="coiled-coil region" evidence="15">
    <location>
        <begin position="565"/>
        <end position="601"/>
    </location>
</feature>
<organism evidence="20 21">
    <name type="scientific">Phanerochaete sordida</name>
    <dbReference type="NCBI Taxonomy" id="48140"/>
    <lineage>
        <taxon>Eukaryota</taxon>
        <taxon>Fungi</taxon>
        <taxon>Dikarya</taxon>
        <taxon>Basidiomycota</taxon>
        <taxon>Agaricomycotina</taxon>
        <taxon>Agaricomycetes</taxon>
        <taxon>Polyporales</taxon>
        <taxon>Phanerochaetaceae</taxon>
        <taxon>Phanerochaete</taxon>
    </lineage>
</organism>
<dbReference type="AlphaFoldDB" id="A0A9P3LFP7"/>
<evidence type="ECO:0000259" key="18">
    <source>
        <dbReference type="PROSITE" id="PS50868"/>
    </source>
</evidence>
<feature type="compositionally biased region" description="Pro residues" evidence="16">
    <location>
        <begin position="1"/>
        <end position="11"/>
    </location>
</feature>
<feature type="compositionally biased region" description="Basic and acidic residues" evidence="16">
    <location>
        <begin position="743"/>
        <end position="756"/>
    </location>
</feature>
<dbReference type="InterPro" id="IPR046341">
    <property type="entry name" value="SET_dom_sf"/>
</dbReference>
<dbReference type="PROSITE" id="PS51568">
    <property type="entry name" value="SAM_MT43_SET2_1"/>
    <property type="match status" value="1"/>
</dbReference>
<evidence type="ECO:0000256" key="10">
    <source>
        <dbReference type="ARBA" id="ARBA00023015"/>
    </source>
</evidence>
<dbReference type="InterPro" id="IPR003616">
    <property type="entry name" value="Post-SET_dom"/>
</dbReference>
<evidence type="ECO:0000256" key="11">
    <source>
        <dbReference type="ARBA" id="ARBA00023163"/>
    </source>
</evidence>
<dbReference type="InterPro" id="IPR001214">
    <property type="entry name" value="SET_dom"/>
</dbReference>
<dbReference type="InterPro" id="IPR013257">
    <property type="entry name" value="SRI"/>
</dbReference>
<feature type="compositionally biased region" description="Basic residues" evidence="16">
    <location>
        <begin position="724"/>
        <end position="742"/>
    </location>
</feature>
<dbReference type="PROSITE" id="PS50868">
    <property type="entry name" value="POST_SET"/>
    <property type="match status" value="1"/>
</dbReference>
<feature type="domain" description="AWS" evidence="19">
    <location>
        <begin position="132"/>
        <end position="187"/>
    </location>
</feature>
<dbReference type="Pfam" id="PF17907">
    <property type="entry name" value="AWS"/>
    <property type="match status" value="1"/>
</dbReference>
<dbReference type="Proteomes" id="UP000703269">
    <property type="component" value="Unassembled WGS sequence"/>
</dbReference>
<name>A0A9P3LFP7_9APHY</name>
<dbReference type="InterPro" id="IPR025788">
    <property type="entry name" value="Set2_fungi"/>
</dbReference>
<evidence type="ECO:0000259" key="17">
    <source>
        <dbReference type="PROSITE" id="PS50280"/>
    </source>
</evidence>
<evidence type="ECO:0000256" key="7">
    <source>
        <dbReference type="ARBA" id="ARBA00022603"/>
    </source>
</evidence>
<dbReference type="Pfam" id="PF08236">
    <property type="entry name" value="SRI"/>
    <property type="match status" value="1"/>
</dbReference>
<evidence type="ECO:0000256" key="16">
    <source>
        <dbReference type="SAM" id="MobiDB-lite"/>
    </source>
</evidence>
<keyword evidence="11" id="KW-0804">Transcription</keyword>
<evidence type="ECO:0000256" key="6">
    <source>
        <dbReference type="ARBA" id="ARBA00022491"/>
    </source>
</evidence>
<evidence type="ECO:0000256" key="3">
    <source>
        <dbReference type="ARBA" id="ARBA00012178"/>
    </source>
</evidence>
<evidence type="ECO:0000259" key="19">
    <source>
        <dbReference type="PROSITE" id="PS51215"/>
    </source>
</evidence>
<dbReference type="GO" id="GO:0032259">
    <property type="term" value="P:methylation"/>
    <property type="evidence" value="ECO:0007669"/>
    <property type="project" value="UniProtKB-KW"/>
</dbReference>